<dbReference type="GO" id="GO:0003700">
    <property type="term" value="F:DNA-binding transcription factor activity"/>
    <property type="evidence" value="ECO:0007669"/>
    <property type="project" value="TreeGrafter"/>
</dbReference>
<dbReference type="GO" id="GO:0003677">
    <property type="term" value="F:DNA binding"/>
    <property type="evidence" value="ECO:0007669"/>
    <property type="project" value="UniProtKB-KW"/>
</dbReference>
<dbReference type="InterPro" id="IPR036390">
    <property type="entry name" value="WH_DNA-bd_sf"/>
</dbReference>
<evidence type="ECO:0000256" key="1">
    <source>
        <dbReference type="ARBA" id="ARBA00023125"/>
    </source>
</evidence>
<dbReference type="Proteomes" id="UP000241762">
    <property type="component" value="Chromosome"/>
</dbReference>
<dbReference type="PROSITE" id="PS01332">
    <property type="entry name" value="HTH_RRF2_1"/>
    <property type="match status" value="1"/>
</dbReference>
<name>A0A2P1P846_9RICK</name>
<dbReference type="InterPro" id="IPR036388">
    <property type="entry name" value="WH-like_DNA-bd_sf"/>
</dbReference>
<protein>
    <submittedName>
        <fullName evidence="2">BadM/Rrf2 family transcriptional regulator</fullName>
    </submittedName>
</protein>
<evidence type="ECO:0000313" key="2">
    <source>
        <dbReference type="EMBL" id="AVP87449.1"/>
    </source>
</evidence>
<dbReference type="EMBL" id="CP027845">
    <property type="protein sequence ID" value="AVP87449.1"/>
    <property type="molecule type" value="Genomic_DNA"/>
</dbReference>
<dbReference type="OrthoDB" id="9795923at2"/>
<dbReference type="InterPro" id="IPR030489">
    <property type="entry name" value="TR_Rrf2-type_CS"/>
</dbReference>
<organism evidence="2 3">
    <name type="scientific">Candidatus Phycorickettsia trachydisci</name>
    <dbReference type="NCBI Taxonomy" id="2115978"/>
    <lineage>
        <taxon>Bacteria</taxon>
        <taxon>Pseudomonadati</taxon>
        <taxon>Pseudomonadota</taxon>
        <taxon>Alphaproteobacteria</taxon>
        <taxon>Rickettsiales</taxon>
        <taxon>Rickettsiaceae</taxon>
        <taxon>Candidatus Phycorickettsia</taxon>
    </lineage>
</organism>
<dbReference type="AlphaFoldDB" id="A0A2P1P846"/>
<sequence>MKLTTKGRYAVAAILDIALRKRVLPVSLTDIALKQNISISYLEQIFSKLRAAGLVKSMKGPGGGYMITRSLDQISIKEVIDAVGEKLEMTKCGKDFSKGCVEKGIRCSTHDLWEELGNRINGYLRGISIADLISKHYDIPRSQ</sequence>
<keyword evidence="1" id="KW-0238">DNA-binding</keyword>
<dbReference type="PANTHER" id="PTHR33221">
    <property type="entry name" value="WINGED HELIX-TURN-HELIX TRANSCRIPTIONAL REGULATOR, RRF2 FAMILY"/>
    <property type="match status" value="1"/>
</dbReference>
<proteinExistence type="predicted"/>
<accession>A0A2P1P846</accession>
<keyword evidence="3" id="KW-1185">Reference proteome</keyword>
<dbReference type="KEGG" id="ptc:phytr_5020"/>
<dbReference type="NCBIfam" id="TIGR00738">
    <property type="entry name" value="rrf2_super"/>
    <property type="match status" value="1"/>
</dbReference>
<dbReference type="SUPFAM" id="SSF46785">
    <property type="entry name" value="Winged helix' DNA-binding domain"/>
    <property type="match status" value="1"/>
</dbReference>
<gene>
    <name evidence="2" type="ORF">phytr_5020</name>
</gene>
<dbReference type="PROSITE" id="PS51197">
    <property type="entry name" value="HTH_RRF2_2"/>
    <property type="match status" value="1"/>
</dbReference>
<evidence type="ECO:0000313" key="3">
    <source>
        <dbReference type="Proteomes" id="UP000241762"/>
    </source>
</evidence>
<reference evidence="2 3" key="1">
    <citation type="submission" date="2018-03" db="EMBL/GenBank/DDBJ databases">
        <title>A gene transfer event suggests a long-term partnership between eustigmatophyte algae and a novel lineage of endosymbiotic bacteria.</title>
        <authorList>
            <person name="Yurchenko T."/>
            <person name="Sevcikova T."/>
            <person name="Pribyl P."/>
            <person name="El Karkouri K."/>
            <person name="Klimes V."/>
            <person name="Amaral R."/>
            <person name="Zbrankova V."/>
            <person name="Kim E."/>
            <person name="Raoult D."/>
            <person name="Santos L.M.A."/>
            <person name="Elias M."/>
        </authorList>
    </citation>
    <scope>NUCLEOTIDE SEQUENCE [LARGE SCALE GENOMIC DNA]</scope>
    <source>
        <strain evidence="2">CCALA 838</strain>
    </source>
</reference>
<dbReference type="InterPro" id="IPR000944">
    <property type="entry name" value="Tscrpt_reg_Rrf2"/>
</dbReference>
<dbReference type="RefSeq" id="WP_106874311.1">
    <property type="nucleotide sequence ID" value="NZ_CP027845.1"/>
</dbReference>
<dbReference type="GO" id="GO:0005829">
    <property type="term" value="C:cytosol"/>
    <property type="evidence" value="ECO:0007669"/>
    <property type="project" value="TreeGrafter"/>
</dbReference>
<dbReference type="PANTHER" id="PTHR33221:SF5">
    <property type="entry name" value="HTH-TYPE TRANSCRIPTIONAL REGULATOR ISCR"/>
    <property type="match status" value="1"/>
</dbReference>
<dbReference type="Pfam" id="PF02082">
    <property type="entry name" value="Rrf2"/>
    <property type="match status" value="1"/>
</dbReference>
<dbReference type="Gene3D" id="1.10.10.10">
    <property type="entry name" value="Winged helix-like DNA-binding domain superfamily/Winged helix DNA-binding domain"/>
    <property type="match status" value="1"/>
</dbReference>